<dbReference type="GO" id="GO:0003677">
    <property type="term" value="F:DNA binding"/>
    <property type="evidence" value="ECO:0007669"/>
    <property type="project" value="UniProtKB-KW"/>
</dbReference>
<feature type="domain" description="PEX14-like helix-turn-helix" evidence="3">
    <location>
        <begin position="99"/>
        <end position="170"/>
    </location>
</feature>
<feature type="compositionally biased region" description="Polar residues" evidence="1">
    <location>
        <begin position="33"/>
        <end position="49"/>
    </location>
</feature>
<dbReference type="Pfam" id="PF25871">
    <property type="entry name" value="HTH_76"/>
    <property type="match status" value="1"/>
</dbReference>
<feature type="compositionally biased region" description="Low complexity" evidence="1">
    <location>
        <begin position="50"/>
        <end position="62"/>
    </location>
</feature>
<dbReference type="PANTHER" id="PTHR36855:SF1">
    <property type="entry name" value="PEROXISOME MEMBRANE ANCHOR PROTEIN PEX14P N-TERMINAL DOMAIN-CONTAINING PROTEIN"/>
    <property type="match status" value="1"/>
</dbReference>
<dbReference type="AlphaFoldDB" id="A0A0U5GNX1"/>
<keyword evidence="5" id="KW-1185">Reference proteome</keyword>
<dbReference type="OMA" id="KAKCFYF"/>
<dbReference type="InterPro" id="IPR058841">
    <property type="entry name" value="HTH_76"/>
</dbReference>
<feature type="region of interest" description="Disordered" evidence="1">
    <location>
        <begin position="33"/>
        <end position="99"/>
    </location>
</feature>
<feature type="compositionally biased region" description="Basic and acidic residues" evidence="1">
    <location>
        <begin position="262"/>
        <end position="271"/>
    </location>
</feature>
<dbReference type="PANTHER" id="PTHR36855">
    <property type="entry name" value="CHROMOSOME 10, WHOLE GENOME SHOTGUN SEQUENCE"/>
    <property type="match status" value="1"/>
</dbReference>
<dbReference type="Proteomes" id="UP000054771">
    <property type="component" value="Unassembled WGS sequence"/>
</dbReference>
<dbReference type="EMBL" id="CDMC01000002">
    <property type="protein sequence ID" value="CEN60143.1"/>
    <property type="molecule type" value="Genomic_DNA"/>
</dbReference>
<evidence type="ECO:0000259" key="3">
    <source>
        <dbReference type="Pfam" id="PF25871"/>
    </source>
</evidence>
<protein>
    <submittedName>
        <fullName evidence="4">Putative MYB DNA-binding domain protein</fullName>
    </submittedName>
</protein>
<dbReference type="Pfam" id="PF17733">
    <property type="entry name" value="KPWE_dom"/>
    <property type="match status" value="1"/>
</dbReference>
<sequence>MSSYYLAILQNFTCPLQPRFHILRGTFSSITNPFQQISDRPHTDTQNIDTRTSTTRASSLSLMHSAAEQASEDPSPHPHQSTSTTLPTPSTAHQRSESDVYERLRTYPFVTDREFATGLAIILGHPETPASEEEISQDDDLVLQAKCYYFSRKANLESPLNVADYKLWLGARVGSGTLGNQASNLATTGNISPVTAAPSPPPKSDQQPAQSSPQEPTYPTSFSHIVELITTGQPIPGIQQIPDTLLTGQGAASEKPKRRKPWEKEEFAEVS</sequence>
<feature type="compositionally biased region" description="Low complexity" evidence="1">
    <location>
        <begin position="78"/>
        <end position="91"/>
    </location>
</feature>
<proteinExistence type="predicted"/>
<evidence type="ECO:0000313" key="4">
    <source>
        <dbReference type="EMBL" id="CEN60143.1"/>
    </source>
</evidence>
<feature type="compositionally biased region" description="Polar residues" evidence="1">
    <location>
        <begin position="204"/>
        <end position="223"/>
    </location>
</feature>
<dbReference type="OrthoDB" id="9936937at2759"/>
<organism evidence="4 5">
    <name type="scientific">Aspergillus calidoustus</name>
    <dbReference type="NCBI Taxonomy" id="454130"/>
    <lineage>
        <taxon>Eukaryota</taxon>
        <taxon>Fungi</taxon>
        <taxon>Dikarya</taxon>
        <taxon>Ascomycota</taxon>
        <taxon>Pezizomycotina</taxon>
        <taxon>Eurotiomycetes</taxon>
        <taxon>Eurotiomycetidae</taxon>
        <taxon>Eurotiales</taxon>
        <taxon>Aspergillaceae</taxon>
        <taxon>Aspergillus</taxon>
        <taxon>Aspergillus subgen. Nidulantes</taxon>
    </lineage>
</organism>
<keyword evidence="4" id="KW-0238">DNA-binding</keyword>
<feature type="region of interest" description="Disordered" evidence="1">
    <location>
        <begin position="184"/>
        <end position="271"/>
    </location>
</feature>
<name>A0A0U5GNX1_ASPCI</name>
<evidence type="ECO:0000256" key="1">
    <source>
        <dbReference type="SAM" id="MobiDB-lite"/>
    </source>
</evidence>
<evidence type="ECO:0000313" key="5">
    <source>
        <dbReference type="Proteomes" id="UP000054771"/>
    </source>
</evidence>
<evidence type="ECO:0000259" key="2">
    <source>
        <dbReference type="Pfam" id="PF17733"/>
    </source>
</evidence>
<gene>
    <name evidence="4" type="ORF">ASPCAL02584</name>
</gene>
<accession>A0A0U5GNX1</accession>
<dbReference type="STRING" id="454130.A0A0U5GNX1"/>
<feature type="domain" description="Peroxisomal membrane protein PEX14-like KPWE" evidence="2">
    <location>
        <begin position="217"/>
        <end position="264"/>
    </location>
</feature>
<dbReference type="InterPro" id="IPR040554">
    <property type="entry name" value="KPWE_PEX14_dom"/>
</dbReference>
<reference evidence="5" key="1">
    <citation type="journal article" date="2016" name="Genome Announc.">
        <title>Draft genome sequences of fungus Aspergillus calidoustus.</title>
        <authorList>
            <person name="Horn F."/>
            <person name="Linde J."/>
            <person name="Mattern D.J."/>
            <person name="Walther G."/>
            <person name="Guthke R."/>
            <person name="Scherlach K."/>
            <person name="Martin K."/>
            <person name="Brakhage A.A."/>
            <person name="Petzke L."/>
            <person name="Valiante V."/>
        </authorList>
    </citation>
    <scope>NUCLEOTIDE SEQUENCE [LARGE SCALE GENOMIC DNA]</scope>
    <source>
        <strain evidence="5">SF006504</strain>
    </source>
</reference>
<feature type="compositionally biased region" description="Polar residues" evidence="1">
    <location>
        <begin position="184"/>
        <end position="193"/>
    </location>
</feature>